<organism evidence="4 5">
    <name type="scientific">Kribbella steppae</name>
    <dbReference type="NCBI Taxonomy" id="2512223"/>
    <lineage>
        <taxon>Bacteria</taxon>
        <taxon>Bacillati</taxon>
        <taxon>Actinomycetota</taxon>
        <taxon>Actinomycetes</taxon>
        <taxon>Propionibacteriales</taxon>
        <taxon>Kribbellaceae</taxon>
        <taxon>Kribbella</taxon>
    </lineage>
</organism>
<evidence type="ECO:0000256" key="1">
    <source>
        <dbReference type="ARBA" id="ARBA00022741"/>
    </source>
</evidence>
<dbReference type="GO" id="GO:0004016">
    <property type="term" value="F:adenylate cyclase activity"/>
    <property type="evidence" value="ECO:0007669"/>
    <property type="project" value="TreeGrafter"/>
</dbReference>
<dbReference type="GO" id="GO:0005524">
    <property type="term" value="F:ATP binding"/>
    <property type="evidence" value="ECO:0007669"/>
    <property type="project" value="UniProtKB-KW"/>
</dbReference>
<dbReference type="Gene3D" id="3.40.50.300">
    <property type="entry name" value="P-loop containing nucleotide triphosphate hydrolases"/>
    <property type="match status" value="1"/>
</dbReference>
<dbReference type="GO" id="GO:0005737">
    <property type="term" value="C:cytoplasm"/>
    <property type="evidence" value="ECO:0007669"/>
    <property type="project" value="TreeGrafter"/>
</dbReference>
<dbReference type="InterPro" id="IPR016032">
    <property type="entry name" value="Sig_transdc_resp-reg_C-effctor"/>
</dbReference>
<keyword evidence="5" id="KW-1185">Reference proteome</keyword>
<dbReference type="Proteomes" id="UP000294508">
    <property type="component" value="Unassembled WGS sequence"/>
</dbReference>
<gene>
    <name evidence="4" type="ORF">EV652_115170</name>
</gene>
<dbReference type="InterPro" id="IPR000792">
    <property type="entry name" value="Tscrpt_reg_LuxR_C"/>
</dbReference>
<keyword evidence="1" id="KW-0547">Nucleotide-binding</keyword>
<sequence>MFCGGLWYPSAGYAAGVLVGRSVERSRVTRVIDEARGGRCRSLVVRGEAGIGKTALLDHAADSADGLRVLRVAGIESEAEIPFAGLQVMLARFSDRFDALPGPQAQALRAAFGIGTSAGERLSVGAAIVTLLSDLAEEQPLLCLIDDAHWFDRSSIDALLFAVRRLHTDPIAIIFVARDGDRPFPAAGVDSITLQRLDKTESARLLADVRALPHEVAERVLAESEGNPLAILELAASDGTTDSPAPVGPLPAAGRLEEHFRLQVRALPEDTRLALLVAAADQTSELGSFSAAAARLGLDAADLEPAEHGRLIRVTSHAVAFRHPLIRAAVYQDATFARRVAVHAALAASLTDPRDADRRAWHLAAAANGIDNAAAAELERAAGRAFDRGGPAAATRALERAADLSGDRADRARRLVGAARAAYDAGQLDRAAQLAEAGRTVTTDPGEQAEAAWIQAQVAYERHSPAAACGLSLDAATPILSADPDRAASILTEATWCARDAADPELLRRCAGQLKLVQGGPPVMIDALAGLTELLQGRAEAGVPPLRALLAAAQAGQVDATVELLMAGFAGLLIGDDDAALALLEDHVATLRGQGALGWLPYGQEALALAQLVTGRFQDAAANVAEAIELATDLGQDLQVVVLTSISVWLAAVRGDVEAVQKQSELVLGDTRSHRVAWGLATWACALTDLTAGDPAAALDRLEPLCDGSAGRDLTMRAIPDHVEAAVRTGDYDRARRHLPRLIEWATYAGTPVARGLVLRCEALVADGADAFEAALRLDGCGPYDRARTRLAFGEWLRRNRRRTAARAQLIEAFDAFERIGAHGWQQRVRTELTALGETIPAPQVAVEGVGQLTPQELQVVRRAAQGMSNREIAAELFLSPRTIGHHLYKAYPKLGVSRRSQLARLNP</sequence>
<reference evidence="4 5" key="1">
    <citation type="journal article" date="2015" name="Stand. Genomic Sci.">
        <title>Genomic Encyclopedia of Bacterial and Archaeal Type Strains, Phase III: the genomes of soil and plant-associated and newly described type strains.</title>
        <authorList>
            <person name="Whitman W.B."/>
            <person name="Woyke T."/>
            <person name="Klenk H.P."/>
            <person name="Zhou Y."/>
            <person name="Lilburn T.G."/>
            <person name="Beck B.J."/>
            <person name="De Vos P."/>
            <person name="Vandamme P."/>
            <person name="Eisen J.A."/>
            <person name="Garrity G."/>
            <person name="Hugenholtz P."/>
            <person name="Kyrpides N.C."/>
        </authorList>
    </citation>
    <scope>NUCLEOTIDE SEQUENCE [LARGE SCALE GENOMIC DNA]</scope>
    <source>
        <strain evidence="4 5">VKM Ac-2572</strain>
    </source>
</reference>
<dbReference type="InterPro" id="IPR011990">
    <property type="entry name" value="TPR-like_helical_dom_sf"/>
</dbReference>
<protein>
    <submittedName>
        <fullName evidence="4">ATP/maltotriose-dependent transcriptional regulator MalT</fullName>
    </submittedName>
</protein>
<dbReference type="InterPro" id="IPR041664">
    <property type="entry name" value="AAA_16"/>
</dbReference>
<evidence type="ECO:0000256" key="2">
    <source>
        <dbReference type="ARBA" id="ARBA00022840"/>
    </source>
</evidence>
<dbReference type="PROSITE" id="PS50043">
    <property type="entry name" value="HTH_LUXR_2"/>
    <property type="match status" value="1"/>
</dbReference>
<dbReference type="SUPFAM" id="SSF52540">
    <property type="entry name" value="P-loop containing nucleoside triphosphate hydrolases"/>
    <property type="match status" value="1"/>
</dbReference>
<evidence type="ECO:0000259" key="3">
    <source>
        <dbReference type="PROSITE" id="PS50043"/>
    </source>
</evidence>
<dbReference type="SUPFAM" id="SSF46894">
    <property type="entry name" value="C-terminal effector domain of the bipartite response regulators"/>
    <property type="match status" value="1"/>
</dbReference>
<comment type="caution">
    <text evidence="4">The sequence shown here is derived from an EMBL/GenBank/DDBJ whole genome shotgun (WGS) entry which is preliminary data.</text>
</comment>
<name>A0A4V2RYA1_9ACTN</name>
<dbReference type="Gene3D" id="1.10.10.10">
    <property type="entry name" value="Winged helix-like DNA-binding domain superfamily/Winged helix DNA-binding domain"/>
    <property type="match status" value="1"/>
</dbReference>
<dbReference type="CDD" id="cd06170">
    <property type="entry name" value="LuxR_C_like"/>
    <property type="match status" value="1"/>
</dbReference>
<evidence type="ECO:0000313" key="4">
    <source>
        <dbReference type="EMBL" id="TCO18625.1"/>
    </source>
</evidence>
<proteinExistence type="predicted"/>
<dbReference type="PANTHER" id="PTHR16305">
    <property type="entry name" value="TESTICULAR SOLUBLE ADENYLYL CYCLASE"/>
    <property type="match status" value="1"/>
</dbReference>
<dbReference type="InterPro" id="IPR036388">
    <property type="entry name" value="WH-like_DNA-bd_sf"/>
</dbReference>
<dbReference type="PANTHER" id="PTHR16305:SF35">
    <property type="entry name" value="TRANSCRIPTIONAL ACTIVATOR DOMAIN"/>
    <property type="match status" value="1"/>
</dbReference>
<dbReference type="InterPro" id="IPR027417">
    <property type="entry name" value="P-loop_NTPase"/>
</dbReference>
<dbReference type="EMBL" id="SLWN01000015">
    <property type="protein sequence ID" value="TCO18625.1"/>
    <property type="molecule type" value="Genomic_DNA"/>
</dbReference>
<accession>A0A4V2RYA1</accession>
<dbReference type="AlphaFoldDB" id="A0A4V2RYA1"/>
<keyword evidence="2" id="KW-0067">ATP-binding</keyword>
<dbReference type="SUPFAM" id="SSF48452">
    <property type="entry name" value="TPR-like"/>
    <property type="match status" value="1"/>
</dbReference>
<dbReference type="Pfam" id="PF00196">
    <property type="entry name" value="GerE"/>
    <property type="match status" value="1"/>
</dbReference>
<dbReference type="Pfam" id="PF13191">
    <property type="entry name" value="AAA_16"/>
    <property type="match status" value="1"/>
</dbReference>
<feature type="domain" description="HTH luxR-type" evidence="3">
    <location>
        <begin position="846"/>
        <end position="908"/>
    </location>
</feature>
<dbReference type="SMART" id="SM00421">
    <property type="entry name" value="HTH_LUXR"/>
    <property type="match status" value="1"/>
</dbReference>
<dbReference type="PRINTS" id="PR00038">
    <property type="entry name" value="HTHLUXR"/>
</dbReference>
<evidence type="ECO:0000313" key="5">
    <source>
        <dbReference type="Proteomes" id="UP000294508"/>
    </source>
</evidence>
<dbReference type="GO" id="GO:0003677">
    <property type="term" value="F:DNA binding"/>
    <property type="evidence" value="ECO:0007669"/>
    <property type="project" value="InterPro"/>
</dbReference>
<dbReference type="GO" id="GO:0006355">
    <property type="term" value="P:regulation of DNA-templated transcription"/>
    <property type="evidence" value="ECO:0007669"/>
    <property type="project" value="InterPro"/>
</dbReference>